<keyword evidence="1" id="KW-0238">DNA-binding</keyword>
<evidence type="ECO:0000313" key="5">
    <source>
        <dbReference type="Proteomes" id="UP000427842"/>
    </source>
</evidence>
<dbReference type="PROSITE" id="PS50943">
    <property type="entry name" value="HTH_CROC1"/>
    <property type="match status" value="1"/>
</dbReference>
<sequence length="130" mass="14516">MVLMTDTARSHSRPITEQDRARGRRIAQARTKKELTQAQLADMVGLSGGLVGQWETGKVTLTAKNAAKLEKILEVPMAWLLTGDDPHEKRLAQTQTEQEYLDVIRDIPVDQQEAFLSMVRAAASMISKQK</sequence>
<dbReference type="PANTHER" id="PTHR46797">
    <property type="entry name" value="HTH-TYPE TRANSCRIPTIONAL REGULATOR"/>
    <property type="match status" value="1"/>
</dbReference>
<dbReference type="InterPro" id="IPR010982">
    <property type="entry name" value="Lambda_DNA-bd_dom_sf"/>
</dbReference>
<gene>
    <name evidence="4" type="ORF">D3W54_14670</name>
</gene>
<feature type="region of interest" description="Disordered" evidence="2">
    <location>
        <begin position="1"/>
        <end position="29"/>
    </location>
</feature>
<dbReference type="CDD" id="cd00093">
    <property type="entry name" value="HTH_XRE"/>
    <property type="match status" value="1"/>
</dbReference>
<reference evidence="4 5" key="1">
    <citation type="submission" date="2018-09" db="EMBL/GenBank/DDBJ databases">
        <title>Genome sequence and characterization of the bcs clusters for the production of nanocellulose from the low pH resistant strain Komagataeibacter medellinensis ID13488.</title>
        <authorList>
            <person name="Hernandez-Arriaga A.M."/>
            <person name="Del Cerro C."/>
            <person name="Urbina L."/>
            <person name="Eceiza A."/>
            <person name="Retegi A."/>
            <person name="Prieto M.A."/>
        </authorList>
    </citation>
    <scope>NUCLEOTIDE SEQUENCE [LARGE SCALE GENOMIC DNA]</scope>
    <source>
        <strain evidence="4 5">ID13488</strain>
    </source>
</reference>
<name>A0ABQ6VR59_9PROT</name>
<dbReference type="PANTHER" id="PTHR46797:SF1">
    <property type="entry name" value="METHYLPHOSPHONATE SYNTHASE"/>
    <property type="match status" value="1"/>
</dbReference>
<proteinExistence type="predicted"/>
<dbReference type="EMBL" id="QYAZ01000002">
    <property type="protein sequence ID" value="KAB8122432.1"/>
    <property type="molecule type" value="Genomic_DNA"/>
</dbReference>
<dbReference type="Pfam" id="PF01381">
    <property type="entry name" value="HTH_3"/>
    <property type="match status" value="1"/>
</dbReference>
<evidence type="ECO:0000256" key="2">
    <source>
        <dbReference type="SAM" id="MobiDB-lite"/>
    </source>
</evidence>
<organism evidence="4 5">
    <name type="scientific">Komagataeibacter medellinensis</name>
    <dbReference type="NCBI Taxonomy" id="1177712"/>
    <lineage>
        <taxon>Bacteria</taxon>
        <taxon>Pseudomonadati</taxon>
        <taxon>Pseudomonadota</taxon>
        <taxon>Alphaproteobacteria</taxon>
        <taxon>Acetobacterales</taxon>
        <taxon>Acetobacteraceae</taxon>
        <taxon>Komagataeibacter</taxon>
    </lineage>
</organism>
<dbReference type="InterPro" id="IPR050807">
    <property type="entry name" value="TransReg_Diox_bact_type"/>
</dbReference>
<evidence type="ECO:0000313" key="4">
    <source>
        <dbReference type="EMBL" id="KAB8122432.1"/>
    </source>
</evidence>
<evidence type="ECO:0000259" key="3">
    <source>
        <dbReference type="PROSITE" id="PS50943"/>
    </source>
</evidence>
<accession>A0ABQ6VR59</accession>
<keyword evidence="5" id="KW-1185">Reference proteome</keyword>
<protein>
    <submittedName>
        <fullName evidence="4">Helix-turn-helix domain-containing protein</fullName>
    </submittedName>
</protein>
<dbReference type="Proteomes" id="UP000427842">
    <property type="component" value="Unassembled WGS sequence"/>
</dbReference>
<evidence type="ECO:0000256" key="1">
    <source>
        <dbReference type="ARBA" id="ARBA00023125"/>
    </source>
</evidence>
<comment type="caution">
    <text evidence="4">The sequence shown here is derived from an EMBL/GenBank/DDBJ whole genome shotgun (WGS) entry which is preliminary data.</text>
</comment>
<dbReference type="InterPro" id="IPR001387">
    <property type="entry name" value="Cro/C1-type_HTH"/>
</dbReference>
<dbReference type="Gene3D" id="1.10.260.40">
    <property type="entry name" value="lambda repressor-like DNA-binding domains"/>
    <property type="match status" value="1"/>
</dbReference>
<dbReference type="SMART" id="SM00530">
    <property type="entry name" value="HTH_XRE"/>
    <property type="match status" value="1"/>
</dbReference>
<feature type="domain" description="HTH cro/C1-type" evidence="3">
    <location>
        <begin position="26"/>
        <end position="80"/>
    </location>
</feature>
<dbReference type="SUPFAM" id="SSF47413">
    <property type="entry name" value="lambda repressor-like DNA-binding domains"/>
    <property type="match status" value="1"/>
</dbReference>